<evidence type="ECO:0000259" key="1">
    <source>
        <dbReference type="Pfam" id="PF01575"/>
    </source>
</evidence>
<dbReference type="Pfam" id="PF01575">
    <property type="entry name" value="MaoC_dehydratas"/>
    <property type="match status" value="1"/>
</dbReference>
<keyword evidence="3" id="KW-1185">Reference proteome</keyword>
<dbReference type="InterPro" id="IPR029069">
    <property type="entry name" value="HotDog_dom_sf"/>
</dbReference>
<sequence length="132" mass="14187">MSDHSVGDTVERTVEGIERADFVRYAGASGDFNPIHFDEPHARSSGYESPFGQGMFTSGVASRAVREAFGLQGLREFETRFVSQVWPGDDLTTTVAVTAVEETDAGDRVEADVTVTDQDGETVVEGRAVAVV</sequence>
<evidence type="ECO:0000313" key="3">
    <source>
        <dbReference type="Proteomes" id="UP001596099"/>
    </source>
</evidence>
<accession>A0ABD5RT92</accession>
<gene>
    <name evidence="2" type="ORF">ACFPYI_19540</name>
</gene>
<reference evidence="2 3" key="1">
    <citation type="journal article" date="2019" name="Int. J. Syst. Evol. Microbiol.">
        <title>The Global Catalogue of Microorganisms (GCM) 10K type strain sequencing project: providing services to taxonomists for standard genome sequencing and annotation.</title>
        <authorList>
            <consortium name="The Broad Institute Genomics Platform"/>
            <consortium name="The Broad Institute Genome Sequencing Center for Infectious Disease"/>
            <person name="Wu L."/>
            <person name="Ma J."/>
        </authorList>
    </citation>
    <scope>NUCLEOTIDE SEQUENCE [LARGE SCALE GENOMIC DNA]</scope>
    <source>
        <strain evidence="2 3">CGMCC 1.12543</strain>
    </source>
</reference>
<dbReference type="PANTHER" id="PTHR43437">
    <property type="entry name" value="HYDROXYACYL-THIOESTER DEHYDRATASE TYPE 2, MITOCHONDRIAL-RELATED"/>
    <property type="match status" value="1"/>
</dbReference>
<dbReference type="Gene3D" id="3.10.129.10">
    <property type="entry name" value="Hotdog Thioesterase"/>
    <property type="match status" value="1"/>
</dbReference>
<comment type="caution">
    <text evidence="2">The sequence shown here is derived from an EMBL/GenBank/DDBJ whole genome shotgun (WGS) entry which is preliminary data.</text>
</comment>
<dbReference type="EMBL" id="JBHSQH010000002">
    <property type="protein sequence ID" value="MFC5973529.1"/>
    <property type="molecule type" value="Genomic_DNA"/>
</dbReference>
<organism evidence="2 3">
    <name type="scientific">Halomarina salina</name>
    <dbReference type="NCBI Taxonomy" id="1872699"/>
    <lineage>
        <taxon>Archaea</taxon>
        <taxon>Methanobacteriati</taxon>
        <taxon>Methanobacteriota</taxon>
        <taxon>Stenosarchaea group</taxon>
        <taxon>Halobacteria</taxon>
        <taxon>Halobacteriales</taxon>
        <taxon>Natronomonadaceae</taxon>
        <taxon>Halomarina</taxon>
    </lineage>
</organism>
<dbReference type="Proteomes" id="UP001596099">
    <property type="component" value="Unassembled WGS sequence"/>
</dbReference>
<feature type="domain" description="MaoC-like" evidence="1">
    <location>
        <begin position="10"/>
        <end position="117"/>
    </location>
</feature>
<name>A0ABD5RT92_9EURY</name>
<dbReference type="AlphaFoldDB" id="A0ABD5RT92"/>
<proteinExistence type="predicted"/>
<dbReference type="PANTHER" id="PTHR43437:SF3">
    <property type="entry name" value="HYDROXYACYL-THIOESTER DEHYDRATASE TYPE 2, MITOCHONDRIAL"/>
    <property type="match status" value="1"/>
</dbReference>
<protein>
    <submittedName>
        <fullName evidence="2">MaoC family dehydratase</fullName>
    </submittedName>
</protein>
<dbReference type="InterPro" id="IPR050965">
    <property type="entry name" value="UPF0336/Enoyl-CoA_hydratase"/>
</dbReference>
<dbReference type="RefSeq" id="WP_247420480.1">
    <property type="nucleotide sequence ID" value="NZ_JALLGW010000003.1"/>
</dbReference>
<dbReference type="SUPFAM" id="SSF54637">
    <property type="entry name" value="Thioesterase/thiol ester dehydrase-isomerase"/>
    <property type="match status" value="1"/>
</dbReference>
<dbReference type="InterPro" id="IPR002539">
    <property type="entry name" value="MaoC-like_dom"/>
</dbReference>
<dbReference type="GO" id="GO:0016836">
    <property type="term" value="F:hydro-lyase activity"/>
    <property type="evidence" value="ECO:0007669"/>
    <property type="project" value="UniProtKB-ARBA"/>
</dbReference>
<evidence type="ECO:0000313" key="2">
    <source>
        <dbReference type="EMBL" id="MFC5973529.1"/>
    </source>
</evidence>